<proteinExistence type="predicted"/>
<comment type="caution">
    <text evidence="1">The sequence shown here is derived from an EMBL/GenBank/DDBJ whole genome shotgun (WGS) entry which is preliminary data.</text>
</comment>
<reference evidence="1" key="1">
    <citation type="journal article" date="2014" name="Front. Microbiol.">
        <title>High frequency of phylogenetically diverse reductive dehalogenase-homologous genes in deep subseafloor sedimentary metagenomes.</title>
        <authorList>
            <person name="Kawai M."/>
            <person name="Futagami T."/>
            <person name="Toyoda A."/>
            <person name="Takaki Y."/>
            <person name="Nishi S."/>
            <person name="Hori S."/>
            <person name="Arai W."/>
            <person name="Tsubouchi T."/>
            <person name="Morono Y."/>
            <person name="Uchiyama I."/>
            <person name="Ito T."/>
            <person name="Fujiyama A."/>
            <person name="Inagaki F."/>
            <person name="Takami H."/>
        </authorList>
    </citation>
    <scope>NUCLEOTIDE SEQUENCE</scope>
    <source>
        <strain evidence="1">Expedition CK06-06</strain>
    </source>
</reference>
<gene>
    <name evidence="1" type="ORF">S06H3_07937</name>
</gene>
<accession>X1K2H8</accession>
<dbReference type="AlphaFoldDB" id="X1K2H8"/>
<organism evidence="1">
    <name type="scientific">marine sediment metagenome</name>
    <dbReference type="NCBI Taxonomy" id="412755"/>
    <lineage>
        <taxon>unclassified sequences</taxon>
        <taxon>metagenomes</taxon>
        <taxon>ecological metagenomes</taxon>
    </lineage>
</organism>
<evidence type="ECO:0000313" key="1">
    <source>
        <dbReference type="EMBL" id="GAI01212.1"/>
    </source>
</evidence>
<dbReference type="EMBL" id="BARV01003280">
    <property type="protein sequence ID" value="GAI01212.1"/>
    <property type="molecule type" value="Genomic_DNA"/>
</dbReference>
<feature type="non-terminal residue" evidence="1">
    <location>
        <position position="1"/>
    </location>
</feature>
<name>X1K2H8_9ZZZZ</name>
<protein>
    <submittedName>
        <fullName evidence="1">Uncharacterized protein</fullName>
    </submittedName>
</protein>
<sequence length="63" mass="7264">WKVVTGAPKDDATARQILNAWKNDTPLGKGVSMAPFKFNSEKSLYEICHKKQIQPYLDFYHHT</sequence>